<dbReference type="EMBL" id="BMWW01000004">
    <property type="protein sequence ID" value="GGY92204.1"/>
    <property type="molecule type" value="Genomic_DNA"/>
</dbReference>
<dbReference type="EMBL" id="CP038026">
    <property type="protein sequence ID" value="QBQ37671.1"/>
    <property type="molecule type" value="Genomic_DNA"/>
</dbReference>
<proteinExistence type="predicted"/>
<reference evidence="1" key="1">
    <citation type="journal article" date="2014" name="Int. J. Syst. Evol. Microbiol.">
        <title>Complete genome sequence of Corynebacterium casei LMG S-19264T (=DSM 44701T), isolated from a smear-ripened cheese.</title>
        <authorList>
            <consortium name="US DOE Joint Genome Institute (JGI-PGF)"/>
            <person name="Walter F."/>
            <person name="Albersmeier A."/>
            <person name="Kalinowski J."/>
            <person name="Ruckert C."/>
        </authorList>
    </citation>
    <scope>NUCLEOTIDE SEQUENCE</scope>
    <source>
        <strain evidence="1">KCTC 12344</strain>
    </source>
</reference>
<sequence>MADTLVRVFDSFDVAEQARAALLAAGFSAEDVSMESTGDEAGPVQGNFALDLTNKDTPARGSVNRQSSNSELRTVVHRNTCILQVAVENDRDGARAAGVLDQYAGSDVARSSDSHHKPVP</sequence>
<name>A0A4P7BFX6_9BURK</name>
<dbReference type="OrthoDB" id="8926607at2"/>
<dbReference type="AlphaFoldDB" id="A0A4P7BFX6"/>
<evidence type="ECO:0000313" key="4">
    <source>
        <dbReference type="Proteomes" id="UP000619512"/>
    </source>
</evidence>
<reference evidence="2 3" key="2">
    <citation type="submission" date="2019-03" db="EMBL/GenBank/DDBJ databases">
        <title>Draft Genome Sequences of Six Type Strains of the Genus Massilia.</title>
        <authorList>
            <person name="Miess H."/>
            <person name="Frediansyhah A."/>
            <person name="Gross H."/>
        </authorList>
    </citation>
    <scope>NUCLEOTIDE SEQUENCE [LARGE SCALE GENOMIC DNA]</scope>
    <source>
        <strain evidence="2 3">DSM 17505</strain>
    </source>
</reference>
<evidence type="ECO:0008006" key="5">
    <source>
        <dbReference type="Google" id="ProtNLM"/>
    </source>
</evidence>
<evidence type="ECO:0000313" key="3">
    <source>
        <dbReference type="Proteomes" id="UP000294359"/>
    </source>
</evidence>
<dbReference type="Proteomes" id="UP000619512">
    <property type="component" value="Unassembled WGS sequence"/>
</dbReference>
<organism evidence="1 4">
    <name type="scientific">Pseudoduganella plicata</name>
    <dbReference type="NCBI Taxonomy" id="321984"/>
    <lineage>
        <taxon>Bacteria</taxon>
        <taxon>Pseudomonadati</taxon>
        <taxon>Pseudomonadota</taxon>
        <taxon>Betaproteobacteria</taxon>
        <taxon>Burkholderiales</taxon>
        <taxon>Oxalobacteraceae</taxon>
        <taxon>Telluria group</taxon>
        <taxon>Pseudoduganella</taxon>
    </lineage>
</organism>
<dbReference type="RefSeq" id="WP_134386153.1">
    <property type="nucleotide sequence ID" value="NZ_BMWW01000004.1"/>
</dbReference>
<dbReference type="Proteomes" id="UP000294359">
    <property type="component" value="Chromosome"/>
</dbReference>
<accession>A0A4P7BFX6</accession>
<protein>
    <recommendedName>
        <fullName evidence="5">General stress protein 17M-like domain-containing protein</fullName>
    </recommendedName>
</protein>
<reference evidence="1" key="3">
    <citation type="submission" date="2022-12" db="EMBL/GenBank/DDBJ databases">
        <authorList>
            <person name="Sun Q."/>
            <person name="Kim S."/>
        </authorList>
    </citation>
    <scope>NUCLEOTIDE SEQUENCE</scope>
    <source>
        <strain evidence="1">KCTC 12344</strain>
    </source>
</reference>
<gene>
    <name evidence="2" type="ORF">E1742_16940</name>
    <name evidence="1" type="ORF">GCM10007388_26890</name>
</gene>
<keyword evidence="3" id="KW-1185">Reference proteome</keyword>
<evidence type="ECO:0000313" key="1">
    <source>
        <dbReference type="EMBL" id="GGY92204.1"/>
    </source>
</evidence>
<evidence type="ECO:0000313" key="2">
    <source>
        <dbReference type="EMBL" id="QBQ37671.1"/>
    </source>
</evidence>